<keyword evidence="2" id="KW-1185">Reference proteome</keyword>
<comment type="caution">
    <text evidence="1">The sequence shown here is derived from an EMBL/GenBank/DDBJ whole genome shotgun (WGS) entry which is preliminary data.</text>
</comment>
<sequence>MAALVASEKQIQSVCASALKNGRQITHADFFGIGVARRSMALSAGFRTLVEAKNGIAAVPLVRIHLDTVLRLYAAYFVKDHHQFCYDVFQGMQVDRMKDDDGNLMKDGYLRDRVAKSNPWIVEVYKKTSGAVHFSNRHIFEAVRPKNDEENAEIGDFSMFIGSEDVFRAPDDYREPMRCMHHLNLIIGFGLADWFGRMCAPDGPTMDAEEYWAKFDAQEAAIDEDEDPAFTTT</sequence>
<reference evidence="1" key="2">
    <citation type="submission" date="2021-08" db="EMBL/GenBank/DDBJ databases">
        <authorList>
            <person name="Tani A."/>
            <person name="Ola A."/>
            <person name="Ogura Y."/>
            <person name="Katsura K."/>
            <person name="Hayashi T."/>
        </authorList>
    </citation>
    <scope>NUCLEOTIDE SEQUENCE</scope>
    <source>
        <strain evidence="1">JCM 32048</strain>
    </source>
</reference>
<evidence type="ECO:0000313" key="1">
    <source>
        <dbReference type="EMBL" id="GJD66233.1"/>
    </source>
</evidence>
<dbReference type="AlphaFoldDB" id="A0AA37M7Q0"/>
<organism evidence="1 2">
    <name type="scientific">Methylobacterium frigidaeris</name>
    <dbReference type="NCBI Taxonomy" id="2038277"/>
    <lineage>
        <taxon>Bacteria</taxon>
        <taxon>Pseudomonadati</taxon>
        <taxon>Pseudomonadota</taxon>
        <taxon>Alphaproteobacteria</taxon>
        <taxon>Hyphomicrobiales</taxon>
        <taxon>Methylobacteriaceae</taxon>
        <taxon>Methylobacterium</taxon>
    </lineage>
</organism>
<dbReference type="EMBL" id="BPQJ01000058">
    <property type="protein sequence ID" value="GJD66233.1"/>
    <property type="molecule type" value="Genomic_DNA"/>
</dbReference>
<reference evidence="1" key="1">
    <citation type="journal article" date="2016" name="Front. Microbiol.">
        <title>Genome Sequence of the Piezophilic, Mesophilic Sulfate-Reducing Bacterium Desulfovibrio indicus J2T.</title>
        <authorList>
            <person name="Cao J."/>
            <person name="Maignien L."/>
            <person name="Shao Z."/>
            <person name="Alain K."/>
            <person name="Jebbar M."/>
        </authorList>
    </citation>
    <scope>NUCLEOTIDE SEQUENCE</scope>
    <source>
        <strain evidence="1">JCM 32048</strain>
    </source>
</reference>
<evidence type="ECO:0000313" key="2">
    <source>
        <dbReference type="Proteomes" id="UP001055286"/>
    </source>
</evidence>
<dbReference type="RefSeq" id="WP_238193375.1">
    <property type="nucleotide sequence ID" value="NZ_BPQJ01000058.1"/>
</dbReference>
<name>A0AA37M7Q0_9HYPH</name>
<gene>
    <name evidence="1" type="ORF">MPEAHAMD_6430</name>
</gene>
<protein>
    <submittedName>
        <fullName evidence="1">Uncharacterized protein</fullName>
    </submittedName>
</protein>
<accession>A0AA37M7Q0</accession>
<dbReference type="Proteomes" id="UP001055286">
    <property type="component" value="Unassembled WGS sequence"/>
</dbReference>
<proteinExistence type="predicted"/>